<evidence type="ECO:0000256" key="7">
    <source>
        <dbReference type="ARBA" id="ARBA00023180"/>
    </source>
</evidence>
<keyword evidence="5 8" id="KW-0472">Membrane</keyword>
<dbReference type="Proteomes" id="UP000198287">
    <property type="component" value="Unassembled WGS sequence"/>
</dbReference>
<comment type="subcellular location">
    <subcellularLocation>
        <location evidence="1">Cell membrane</location>
        <topology evidence="1">Multi-pass membrane protein</topology>
    </subcellularLocation>
</comment>
<keyword evidence="10" id="KW-1185">Reference proteome</keyword>
<evidence type="ECO:0000313" key="10">
    <source>
        <dbReference type="Proteomes" id="UP000198287"/>
    </source>
</evidence>
<evidence type="ECO:0000256" key="4">
    <source>
        <dbReference type="ARBA" id="ARBA00022989"/>
    </source>
</evidence>
<proteinExistence type="predicted"/>
<organism evidence="9 10">
    <name type="scientific">Folsomia candida</name>
    <name type="common">Springtail</name>
    <dbReference type="NCBI Taxonomy" id="158441"/>
    <lineage>
        <taxon>Eukaryota</taxon>
        <taxon>Metazoa</taxon>
        <taxon>Ecdysozoa</taxon>
        <taxon>Arthropoda</taxon>
        <taxon>Hexapoda</taxon>
        <taxon>Collembola</taxon>
        <taxon>Entomobryomorpha</taxon>
        <taxon>Isotomoidea</taxon>
        <taxon>Isotomidae</taxon>
        <taxon>Proisotominae</taxon>
        <taxon>Folsomia</taxon>
    </lineage>
</organism>
<feature type="transmembrane region" description="Helical" evidence="8">
    <location>
        <begin position="97"/>
        <end position="121"/>
    </location>
</feature>
<evidence type="ECO:0000256" key="2">
    <source>
        <dbReference type="ARBA" id="ARBA00022475"/>
    </source>
</evidence>
<dbReference type="Gene3D" id="1.10.287.70">
    <property type="match status" value="1"/>
</dbReference>
<evidence type="ECO:0000256" key="5">
    <source>
        <dbReference type="ARBA" id="ARBA00023136"/>
    </source>
</evidence>
<keyword evidence="6 9" id="KW-0675">Receptor</keyword>
<evidence type="ECO:0000313" key="9">
    <source>
        <dbReference type="EMBL" id="OXA44319.1"/>
    </source>
</evidence>
<dbReference type="InterPro" id="IPR052192">
    <property type="entry name" value="Insect_Ionotropic_Sensory_Rcpt"/>
</dbReference>
<dbReference type="PANTHER" id="PTHR42643">
    <property type="entry name" value="IONOTROPIC RECEPTOR 20A-RELATED"/>
    <property type="match status" value="1"/>
</dbReference>
<protein>
    <submittedName>
        <fullName evidence="9">Glutamate receptor 2.1</fullName>
    </submittedName>
</protein>
<keyword evidence="3 8" id="KW-0812">Transmembrane</keyword>
<evidence type="ECO:0000256" key="1">
    <source>
        <dbReference type="ARBA" id="ARBA00004651"/>
    </source>
</evidence>
<evidence type="ECO:0000256" key="6">
    <source>
        <dbReference type="ARBA" id="ARBA00023170"/>
    </source>
</evidence>
<keyword evidence="7" id="KW-0325">Glycoprotein</keyword>
<feature type="transmembrane region" description="Helical" evidence="8">
    <location>
        <begin position="158"/>
        <end position="178"/>
    </location>
</feature>
<sequence length="393" mass="44060">MRIVTKIDEKTGEKAITKIPIIAGTDGLAPTLQKYSQAIAEPLGVNPDRWSFVDFSTIFSMNYVAFITPLPRLEKGDANLSGSMTEILNDLLNPLSFTVWISLSASYFLIMITIWVSFALVESRRGYLFPGSLSIYLLNPLLDQQICRNALTPREHRASFRLVLASWLLTCILVSILYKSSIVSFLIQPKYVQPPTTFRDLFVSNYNISRSSGFPRPILDGFMRDMYLKGFKKGTVFERVTAFEASGNRYGCYETVLKKDHACIAYDVTIGFMAKVVLTDRRGQLLYKLSKEKILPTLTGIPISPLSSFKPYADRVICRLMAGGIVTKWSEIYESFTSLDGRRSRNKVNEIRNDDTSGPNLVVSFSSILSTMYLLTSGAGVGLVIFLCEIVKK</sequence>
<dbReference type="AlphaFoldDB" id="A0A226DGM0"/>
<reference evidence="9 10" key="1">
    <citation type="submission" date="2015-12" db="EMBL/GenBank/DDBJ databases">
        <title>The genome of Folsomia candida.</title>
        <authorList>
            <person name="Faddeeva A."/>
            <person name="Derks M.F."/>
            <person name="Anvar Y."/>
            <person name="Smit S."/>
            <person name="Van Straalen N."/>
            <person name="Roelofs D."/>
        </authorList>
    </citation>
    <scope>NUCLEOTIDE SEQUENCE [LARGE SCALE GENOMIC DNA]</scope>
    <source>
        <strain evidence="9 10">VU population</strain>
        <tissue evidence="9">Whole body</tissue>
    </source>
</reference>
<accession>A0A226DGM0</accession>
<dbReference type="GO" id="GO:0005886">
    <property type="term" value="C:plasma membrane"/>
    <property type="evidence" value="ECO:0007669"/>
    <property type="project" value="UniProtKB-SubCell"/>
</dbReference>
<name>A0A226DGM0_FOLCA</name>
<evidence type="ECO:0000256" key="3">
    <source>
        <dbReference type="ARBA" id="ARBA00022692"/>
    </source>
</evidence>
<keyword evidence="2" id="KW-1003">Cell membrane</keyword>
<dbReference type="EMBL" id="LNIX01000019">
    <property type="protein sequence ID" value="OXA44319.1"/>
    <property type="molecule type" value="Genomic_DNA"/>
</dbReference>
<evidence type="ECO:0000256" key="8">
    <source>
        <dbReference type="SAM" id="Phobius"/>
    </source>
</evidence>
<comment type="caution">
    <text evidence="9">The sequence shown here is derived from an EMBL/GenBank/DDBJ whole genome shotgun (WGS) entry which is preliminary data.</text>
</comment>
<keyword evidence="4 8" id="KW-1133">Transmembrane helix</keyword>
<dbReference type="PANTHER" id="PTHR42643:SF24">
    <property type="entry name" value="IONOTROPIC RECEPTOR 60A"/>
    <property type="match status" value="1"/>
</dbReference>
<feature type="transmembrane region" description="Helical" evidence="8">
    <location>
        <begin position="372"/>
        <end position="391"/>
    </location>
</feature>
<gene>
    <name evidence="9" type="ORF">Fcan01_20535</name>
</gene>